<name>A0A847SC45_9NEIS</name>
<evidence type="ECO:0000313" key="4">
    <source>
        <dbReference type="Proteomes" id="UP000587991"/>
    </source>
</evidence>
<feature type="domain" description="Glycosyltransferase subfamily 4-like N-terminal" evidence="2">
    <location>
        <begin position="14"/>
        <end position="177"/>
    </location>
</feature>
<organism evidence="3 4">
    <name type="scientific">Leeia aquatica</name>
    <dbReference type="NCBI Taxonomy" id="2725557"/>
    <lineage>
        <taxon>Bacteria</taxon>
        <taxon>Pseudomonadati</taxon>
        <taxon>Pseudomonadota</taxon>
        <taxon>Betaproteobacteria</taxon>
        <taxon>Neisseriales</taxon>
        <taxon>Leeiaceae</taxon>
        <taxon>Leeia</taxon>
    </lineage>
</organism>
<evidence type="ECO:0000313" key="3">
    <source>
        <dbReference type="EMBL" id="NLR76447.1"/>
    </source>
</evidence>
<dbReference type="GO" id="GO:0016757">
    <property type="term" value="F:glycosyltransferase activity"/>
    <property type="evidence" value="ECO:0007669"/>
    <property type="project" value="InterPro"/>
</dbReference>
<comment type="caution">
    <text evidence="3">The sequence shown here is derived from an EMBL/GenBank/DDBJ whole genome shotgun (WGS) entry which is preliminary data.</text>
</comment>
<gene>
    <name evidence="3" type="ORF">HF682_14870</name>
</gene>
<dbReference type="PANTHER" id="PTHR12526">
    <property type="entry name" value="GLYCOSYLTRANSFERASE"/>
    <property type="match status" value="1"/>
</dbReference>
<feature type="domain" description="Glycosyl transferase family 1" evidence="1">
    <location>
        <begin position="191"/>
        <end position="330"/>
    </location>
</feature>
<dbReference type="PANTHER" id="PTHR12526:SF623">
    <property type="entry name" value="WABG"/>
    <property type="match status" value="1"/>
</dbReference>
<dbReference type="Gene3D" id="3.40.50.2000">
    <property type="entry name" value="Glycogen Phosphorylase B"/>
    <property type="match status" value="2"/>
</dbReference>
<dbReference type="Pfam" id="PF00534">
    <property type="entry name" value="Glycos_transf_1"/>
    <property type="match status" value="1"/>
</dbReference>
<dbReference type="CDD" id="cd03801">
    <property type="entry name" value="GT4_PimA-like"/>
    <property type="match status" value="1"/>
</dbReference>
<protein>
    <submittedName>
        <fullName evidence="3">Glycosyltransferase family 4 protein</fullName>
    </submittedName>
</protein>
<sequence>MKIALIRQKFNAAGGAERFVSRAIEALSLHGAKITLLTRKWREDGRFVPIVLTPFYLGSTWRDWSFARAVQRTLRNETFDLVQSHERIPGVMVYRAGDGVHREWLKQRSRVSHPLRRFMTWLSPYHRYVCRAERQMFLHPNLQAVICISEMVKSELKHYFGLPDELLPVIYLGVDVSYFHPDGRAQWRYALRQQHGVGESERILLFVGSGFERKGLATVIQAMVSLPQHHLWIVGRDKHQARLASLARRLGVEGRVRFMGTTEDVRPYYAAADFFTMPALYEPFGNVNMEAMACGLPVVTSFKAGAAELVMRHQCGIAIDALDHQALVHWLQRQDSESVAAMGVAARKCAEAYEIHAMANEMTQLYQRLLSVKKP</sequence>
<dbReference type="Proteomes" id="UP000587991">
    <property type="component" value="Unassembled WGS sequence"/>
</dbReference>
<reference evidence="3 4" key="1">
    <citation type="submission" date="2020-04" db="EMBL/GenBank/DDBJ databases">
        <title>Draft genome of Leeia sp. IMCC25680.</title>
        <authorList>
            <person name="Song J."/>
            <person name="Cho J.-C."/>
        </authorList>
    </citation>
    <scope>NUCLEOTIDE SEQUENCE [LARGE SCALE GENOMIC DNA]</scope>
    <source>
        <strain evidence="3 4">IMCC25680</strain>
    </source>
</reference>
<proteinExistence type="predicted"/>
<dbReference type="EMBL" id="JABAIM010000004">
    <property type="protein sequence ID" value="NLR76447.1"/>
    <property type="molecule type" value="Genomic_DNA"/>
</dbReference>
<evidence type="ECO:0000259" key="2">
    <source>
        <dbReference type="Pfam" id="PF13439"/>
    </source>
</evidence>
<dbReference type="InterPro" id="IPR028098">
    <property type="entry name" value="Glyco_trans_4-like_N"/>
</dbReference>
<keyword evidence="4" id="KW-1185">Reference proteome</keyword>
<dbReference type="AlphaFoldDB" id="A0A847SC45"/>
<dbReference type="SUPFAM" id="SSF53756">
    <property type="entry name" value="UDP-Glycosyltransferase/glycogen phosphorylase"/>
    <property type="match status" value="1"/>
</dbReference>
<dbReference type="RefSeq" id="WP_168878126.1">
    <property type="nucleotide sequence ID" value="NZ_JABAIM010000004.1"/>
</dbReference>
<accession>A0A847SC45</accession>
<dbReference type="Pfam" id="PF13439">
    <property type="entry name" value="Glyco_transf_4"/>
    <property type="match status" value="1"/>
</dbReference>
<keyword evidence="3" id="KW-0808">Transferase</keyword>
<dbReference type="InterPro" id="IPR001296">
    <property type="entry name" value="Glyco_trans_1"/>
</dbReference>
<evidence type="ECO:0000259" key="1">
    <source>
        <dbReference type="Pfam" id="PF00534"/>
    </source>
</evidence>